<evidence type="ECO:0000313" key="2">
    <source>
        <dbReference type="EMBL" id="MBB3048655.1"/>
    </source>
</evidence>
<dbReference type="EMBL" id="JACHWY010000003">
    <property type="protein sequence ID" value="MBB3048655.1"/>
    <property type="molecule type" value="Genomic_DNA"/>
</dbReference>
<feature type="transmembrane region" description="Helical" evidence="1">
    <location>
        <begin position="159"/>
        <end position="180"/>
    </location>
</feature>
<organism evidence="2 3">
    <name type="scientific">Litorivivens lipolytica</name>
    <dbReference type="NCBI Taxonomy" id="1524264"/>
    <lineage>
        <taxon>Bacteria</taxon>
        <taxon>Pseudomonadati</taxon>
        <taxon>Pseudomonadota</taxon>
        <taxon>Gammaproteobacteria</taxon>
        <taxon>Litorivivens</taxon>
    </lineage>
</organism>
<keyword evidence="1" id="KW-0812">Transmembrane</keyword>
<feature type="transmembrane region" description="Helical" evidence="1">
    <location>
        <begin position="40"/>
        <end position="67"/>
    </location>
</feature>
<proteinExistence type="predicted"/>
<comment type="caution">
    <text evidence="2">The sequence shown here is derived from an EMBL/GenBank/DDBJ whole genome shotgun (WGS) entry which is preliminary data.</text>
</comment>
<accession>A0A7W4W762</accession>
<dbReference type="Proteomes" id="UP000537130">
    <property type="component" value="Unassembled WGS sequence"/>
</dbReference>
<keyword evidence="1" id="KW-1133">Transmembrane helix</keyword>
<dbReference type="AlphaFoldDB" id="A0A7W4W762"/>
<gene>
    <name evidence="2" type="ORF">FHR99_002929</name>
</gene>
<evidence type="ECO:0000313" key="3">
    <source>
        <dbReference type="Proteomes" id="UP000537130"/>
    </source>
</evidence>
<keyword evidence="1" id="KW-0472">Membrane</keyword>
<name>A0A7W4W762_9GAMM</name>
<reference evidence="2 3" key="1">
    <citation type="submission" date="2020-08" db="EMBL/GenBank/DDBJ databases">
        <title>Genomic Encyclopedia of Type Strains, Phase III (KMG-III): the genomes of soil and plant-associated and newly described type strains.</title>
        <authorList>
            <person name="Whitman W."/>
        </authorList>
    </citation>
    <scope>NUCLEOTIDE SEQUENCE [LARGE SCALE GENOMIC DNA]</scope>
    <source>
        <strain evidence="2 3">CECT 8654</strain>
    </source>
</reference>
<evidence type="ECO:0008006" key="4">
    <source>
        <dbReference type="Google" id="ProtNLM"/>
    </source>
</evidence>
<keyword evidence="3" id="KW-1185">Reference proteome</keyword>
<protein>
    <recommendedName>
        <fullName evidence="4">Sterol desaturase</fullName>
    </recommendedName>
</protein>
<evidence type="ECO:0000256" key="1">
    <source>
        <dbReference type="SAM" id="Phobius"/>
    </source>
</evidence>
<dbReference type="RefSeq" id="WP_183411425.1">
    <property type="nucleotide sequence ID" value="NZ_JACHWY010000003.1"/>
</dbReference>
<sequence length="287" mass="33509">MPEIKPEHLVIVFILFAMVWEVLAGRTRDGRKSREDWNMALLTGAAMVIVQRPALVLATAFIGGLLVPQWQGALNEFAAANFWWVLLAYIALEELLHGAGHWFAHARRPKSKTLQRVQGLFKMGHRPHHLSGGNDGKGQLSVTQTFVEHWLWWFIMPNYWFQFFCVYLGLTEVFLVGTVFKGLWAAHNHVNWNYDLYFLNHRWAWVRKTMYGLCHILTFPTQHHHHHARGKNSGSNLCNLLAIYDWLLFDSLVIEKEKPKVYGWKQSPEEEHSIWHRFFATDLKKLA</sequence>